<comment type="caution">
    <text evidence="2">The sequence shown here is derived from an EMBL/GenBank/DDBJ whole genome shotgun (WGS) entry which is preliminary data.</text>
</comment>
<evidence type="ECO:0000313" key="3">
    <source>
        <dbReference type="Proteomes" id="UP000733379"/>
    </source>
</evidence>
<feature type="signal peptide" evidence="1">
    <location>
        <begin position="1"/>
        <end position="32"/>
    </location>
</feature>
<gene>
    <name evidence="2" type="ORF">KO481_01545</name>
</gene>
<evidence type="ECO:0000256" key="1">
    <source>
        <dbReference type="SAM" id="SignalP"/>
    </source>
</evidence>
<feature type="chain" id="PRO_5046196473" evidence="1">
    <location>
        <begin position="33"/>
        <end position="408"/>
    </location>
</feature>
<keyword evidence="1" id="KW-0732">Signal</keyword>
<sequence length="408" mass="42949">MQIPGPLTPLLCALALSAALGAGLLTPTVAHADDLGTLGAVPVADGTGTCAQGAPTVDDVVTEAASAVRTVIPAGQLVSYDRQVQDFRRTIATVRVHRDGLPTDPTQRPGRLGQLDDPIVTYLVNGLDAIRTGRLDHTMSVSRLTVNDVIEVFILANRIVKIPAAILSGLVPTAGFFLSFIVSAAFDGVQWLARRVQAQIRATCLAPGSYQRLHLDGADFPDEHIAVPGPIADLARQLVLAGPKCTPVSDLTTSTVLERARGFLEHTDLPIDHAAVNSTAAGVQEFLRDNRIAKAALLRKTDQLGPIVDYLDYGPVTFLANLGFDIYEGKALDTVPLSDMTVENAFDLTTVVLDTTSLLLSGAGVVAGWTGVASTVLTPLGIAETLAFAPEYYGAPIVRGVMQSMCAV</sequence>
<dbReference type="Proteomes" id="UP000733379">
    <property type="component" value="Unassembled WGS sequence"/>
</dbReference>
<name>A0ABS6ARP9_9NOCA</name>
<reference evidence="2 3" key="1">
    <citation type="submission" date="2021-06" db="EMBL/GenBank/DDBJ databases">
        <title>Actinomycetes sequencing.</title>
        <authorList>
            <person name="Shan Q."/>
        </authorList>
    </citation>
    <scope>NUCLEOTIDE SEQUENCE [LARGE SCALE GENOMIC DNA]</scope>
    <source>
        <strain evidence="2 3">NEAU-G5</strain>
    </source>
</reference>
<dbReference type="RefSeq" id="WP_215915112.1">
    <property type="nucleotide sequence ID" value="NZ_JAHKNI010000001.1"/>
</dbReference>
<keyword evidence="3" id="KW-1185">Reference proteome</keyword>
<accession>A0ABS6ARP9</accession>
<evidence type="ECO:0000313" key="2">
    <source>
        <dbReference type="EMBL" id="MBU3060211.1"/>
    </source>
</evidence>
<proteinExistence type="predicted"/>
<dbReference type="EMBL" id="JAHKNI010000001">
    <property type="protein sequence ID" value="MBU3060211.1"/>
    <property type="molecule type" value="Genomic_DNA"/>
</dbReference>
<protein>
    <submittedName>
        <fullName evidence="2">Uncharacterized protein</fullName>
    </submittedName>
</protein>
<organism evidence="2 3">
    <name type="scientific">Nocardia albiluteola</name>
    <dbReference type="NCBI Taxonomy" id="2842303"/>
    <lineage>
        <taxon>Bacteria</taxon>
        <taxon>Bacillati</taxon>
        <taxon>Actinomycetota</taxon>
        <taxon>Actinomycetes</taxon>
        <taxon>Mycobacteriales</taxon>
        <taxon>Nocardiaceae</taxon>
        <taxon>Nocardia</taxon>
    </lineage>
</organism>